<feature type="region of interest" description="Disordered" evidence="15">
    <location>
        <begin position="781"/>
        <end position="851"/>
    </location>
</feature>
<dbReference type="InterPro" id="IPR015943">
    <property type="entry name" value="WD40/YVTN_repeat-like_dom_sf"/>
</dbReference>
<evidence type="ECO:0000256" key="11">
    <source>
        <dbReference type="ARBA" id="ARBA00022927"/>
    </source>
</evidence>
<dbReference type="Pfam" id="PF00400">
    <property type="entry name" value="WD40"/>
    <property type="match status" value="1"/>
</dbReference>
<dbReference type="InterPro" id="IPR036322">
    <property type="entry name" value="WD40_repeat_dom_sf"/>
</dbReference>
<dbReference type="OrthoDB" id="542917at2759"/>
<keyword evidence="11" id="KW-0653">Protein transport</keyword>
<dbReference type="FunFam" id="2.130.10.10:FF:000193">
    <property type="entry name" value="Protein transport protein SEC31, putative"/>
    <property type="match status" value="1"/>
</dbReference>
<comment type="caution">
    <text evidence="16">The sequence shown here is derived from an EMBL/GenBank/DDBJ whole genome shotgun (WGS) entry which is preliminary data.</text>
</comment>
<reference evidence="17" key="1">
    <citation type="submission" date="2017-03" db="EMBL/GenBank/DDBJ databases">
        <title>Genomes of endolithic fungi from Antarctica.</title>
        <authorList>
            <person name="Coleine C."/>
            <person name="Masonjones S."/>
            <person name="Stajich J.E."/>
        </authorList>
    </citation>
    <scope>NUCLEOTIDE SEQUENCE [LARGE SCALE GENOMIC DNA]</scope>
    <source>
        <strain evidence="17">CCFEE 5527</strain>
    </source>
</reference>
<evidence type="ECO:0000256" key="13">
    <source>
        <dbReference type="ARBA" id="ARBA00023329"/>
    </source>
</evidence>
<evidence type="ECO:0000256" key="8">
    <source>
        <dbReference type="ARBA" id="ARBA00022737"/>
    </source>
</evidence>
<keyword evidence="12" id="KW-0472">Membrane</keyword>
<evidence type="ECO:0000256" key="9">
    <source>
        <dbReference type="ARBA" id="ARBA00022824"/>
    </source>
</evidence>
<dbReference type="Gene3D" id="1.20.940.10">
    <property type="entry name" value="Functional domain of the splicing factor Prp18"/>
    <property type="match status" value="1"/>
</dbReference>
<accession>A0A1V8TAF4</accession>
<dbReference type="Gene3D" id="1.25.40.1030">
    <property type="match status" value="1"/>
</dbReference>
<evidence type="ECO:0000256" key="6">
    <source>
        <dbReference type="ARBA" id="ARBA00022448"/>
    </source>
</evidence>
<sequence length="1298" mass="138164">MVRLREISRTAVFAWSPGSGAPLLVTGTRTGAVNDDFSSETKIELWDLQLGSLEANPELTPVGSLTTDSGFNDIAWSQPTDDHPLGVIAGALDSGAVDLWDAAKLKEGGKGAHVSRTEKHSGAVKALQFNPYRHQLLASVGAKGEIFIYDLNNIANPFRLGGTAARADDIECLDWNKQEKTAHILATGSSGGFVTVWDVKQKKDILTLNNQGRKAVSAVAWDPEESTKLATATPNDQEPLIFLWSLRNSGAPERTLKGHELGVLGLSWCVQDPELLLSCGKDNKTICWNPRTGETYGDFAAGSNWAFQSTWNPHNPSLIASASFDGKILIMSSQSTNSKPEEQAAANQAMDELDFFAKAQTQPQGISFSISKTPKWAARPSSVSFGFGGKLVRVSADTLRKSKVSIETYAVETSIGEATTAFEEKLKGGDLAGICEAKIESAKTDEEKADWQVIETLNAGKSRKKLREYLGFKDDTDDELAEATEKLGINGDAKAGTNGTKEEDDFFGGGADGDSFLADLAATKGAKTNNPFSIYSGEESAADKGITRALMLGQFDAALEICLKEDRMSDAFMVAVCGGQTCIDKAQAAYLKKQAKGPNYLRLLASIVGKNLWDVVHNADLSSWKDVMATLCTYADNNEFPDLCEALGDRLEEAYQADGEKSTRKDASFCYLAGSKLEKVVNNWVQELEEHEKTALEASEDENDFAIHTQALQQFIEKVSVFRRVANFQDAEKSANADWKLAPLYRLYAEYADILAAHGQLESAERYLALLPSKFDGAENAQSRLKQSTKKAVAPAAARQPTLNQRVNTRAAPAASPFSPANPLINSATNATPMSSASPYAPSGLSNNTPASAASPYAPIGVTPATPASAAPRGPYAPPTNSYAPSGYNAPSFGQPAPLGSGYGATQQAPLPPPPRNNSASPMPPPSAVKGTDWNDLPQGFLKTREPTSRRGTPAPVANPFPNSQPLASPPPPGVAQYGMNKPTPPLPPPPKAGEMTPRVLSPPIQAPMQRPGSAAGRAYAPPPSAQPSTSFPAPALPPVDRGASPYQPPPSTSHAAPSNRYAPAPGSIPSQPQGGPGGPRNVAPNPYAAQPPAPSPYAPQGQSQTPYGQPQQPQHQQQQGPPPQRTGPPPQGPPRSTPKPQTFVSAPPPRAQPPPSSSAAPPPPSTQPKQPTSPPSRPPTTTPRFPRGDRTQIPPSARPILDLLTPEIARIKSVAPQAFKPQVDDMEKRINILFDHLNNGDLLGEATVVKVVEISRAIAGREWERAQGLLGEVPSEEGGVWVAGVKRMVNIGKATKG</sequence>
<dbReference type="FunCoup" id="A0A1V8TAF4">
    <property type="interactions" value="1335"/>
</dbReference>
<gene>
    <name evidence="16" type="ORF">B0A48_06235</name>
</gene>
<evidence type="ECO:0000256" key="12">
    <source>
        <dbReference type="ARBA" id="ARBA00023136"/>
    </source>
</evidence>
<feature type="compositionally biased region" description="Pro residues" evidence="15">
    <location>
        <begin position="1147"/>
        <end position="1182"/>
    </location>
</feature>
<dbReference type="EMBL" id="NAJO01000012">
    <property type="protein sequence ID" value="OQO08365.1"/>
    <property type="molecule type" value="Genomic_DNA"/>
</dbReference>
<feature type="compositionally biased region" description="Low complexity" evidence="15">
    <location>
        <begin position="811"/>
        <end position="823"/>
    </location>
</feature>
<dbReference type="STRING" id="1507870.A0A1V8TAF4"/>
<dbReference type="GO" id="GO:0015031">
    <property type="term" value="P:protein transport"/>
    <property type="evidence" value="ECO:0007669"/>
    <property type="project" value="UniProtKB-KW"/>
</dbReference>
<organism evidence="16 17">
    <name type="scientific">Cryoendolithus antarcticus</name>
    <dbReference type="NCBI Taxonomy" id="1507870"/>
    <lineage>
        <taxon>Eukaryota</taxon>
        <taxon>Fungi</taxon>
        <taxon>Dikarya</taxon>
        <taxon>Ascomycota</taxon>
        <taxon>Pezizomycotina</taxon>
        <taxon>Dothideomycetes</taxon>
        <taxon>Dothideomycetidae</taxon>
        <taxon>Cladosporiales</taxon>
        <taxon>Cladosporiaceae</taxon>
        <taxon>Cryoendolithus</taxon>
    </lineage>
</organism>
<comment type="function">
    <text evidence="14">Component of the coat protein complex II (COPII) which promotes the formation of transport vesicles from the endoplasmic reticulum (ER). The coat has two main functions, the physical deformation of the endoplasmic reticulum membrane into vesicles and the selection of cargo molecules.</text>
</comment>
<feature type="compositionally biased region" description="Low complexity" evidence="15">
    <location>
        <begin position="1063"/>
        <end position="1074"/>
    </location>
</feature>
<feature type="compositionally biased region" description="Pro residues" evidence="15">
    <location>
        <begin position="1121"/>
        <end position="1138"/>
    </location>
</feature>
<feature type="compositionally biased region" description="Low complexity" evidence="15">
    <location>
        <begin position="1099"/>
        <end position="1120"/>
    </location>
</feature>
<feature type="compositionally biased region" description="Polar residues" evidence="15">
    <location>
        <begin position="824"/>
        <end position="851"/>
    </location>
</feature>
<evidence type="ECO:0000256" key="3">
    <source>
        <dbReference type="ARBA" id="ARBA00009358"/>
    </source>
</evidence>
<dbReference type="GO" id="GO:0030127">
    <property type="term" value="C:COPII vesicle coat"/>
    <property type="evidence" value="ECO:0007669"/>
    <property type="project" value="TreeGrafter"/>
</dbReference>
<protein>
    <recommendedName>
        <fullName evidence="5">Protein transport protein SEC31</fullName>
    </recommendedName>
    <alternativeName>
        <fullName evidence="4">Protein transport protein sec31</fullName>
    </alternativeName>
</protein>
<evidence type="ECO:0000313" key="16">
    <source>
        <dbReference type="EMBL" id="OQO08365.1"/>
    </source>
</evidence>
<keyword evidence="17" id="KW-1185">Reference proteome</keyword>
<dbReference type="InterPro" id="IPR040251">
    <property type="entry name" value="SEC31-like"/>
</dbReference>
<dbReference type="InterPro" id="IPR001680">
    <property type="entry name" value="WD40_rpt"/>
</dbReference>
<feature type="compositionally biased region" description="Pro residues" evidence="15">
    <location>
        <begin position="910"/>
        <end position="927"/>
    </location>
</feature>
<keyword evidence="8" id="KW-0677">Repeat</keyword>
<keyword evidence="9" id="KW-0256">Endoplasmic reticulum</keyword>
<comment type="subcellular location">
    <subcellularLocation>
        <location evidence="1">Cytoplasmic vesicle</location>
        <location evidence="1">COPII-coated vesicle membrane</location>
        <topology evidence="1">Peripheral membrane protein</topology>
        <orientation evidence="1">Cytoplasmic side</orientation>
    </subcellularLocation>
    <subcellularLocation>
        <location evidence="2">Endoplasmic reticulum membrane</location>
        <topology evidence="2">Peripheral membrane protein</topology>
        <orientation evidence="2">Cytoplasmic side</orientation>
    </subcellularLocation>
</comment>
<dbReference type="PANTHER" id="PTHR13923:SF11">
    <property type="entry name" value="SECRETORY 31, ISOFORM D"/>
    <property type="match status" value="1"/>
</dbReference>
<evidence type="ECO:0000256" key="14">
    <source>
        <dbReference type="ARBA" id="ARBA00025471"/>
    </source>
</evidence>
<dbReference type="PANTHER" id="PTHR13923">
    <property type="entry name" value="SEC31-RELATED PROTEIN"/>
    <property type="match status" value="1"/>
</dbReference>
<evidence type="ECO:0000313" key="17">
    <source>
        <dbReference type="Proteomes" id="UP000192596"/>
    </source>
</evidence>
<evidence type="ECO:0000256" key="1">
    <source>
        <dbReference type="ARBA" id="ARBA00004299"/>
    </source>
</evidence>
<evidence type="ECO:0000256" key="4">
    <source>
        <dbReference type="ARBA" id="ARBA00013507"/>
    </source>
</evidence>
<keyword evidence="6" id="KW-0813">Transport</keyword>
<dbReference type="GO" id="GO:0005789">
    <property type="term" value="C:endoplasmic reticulum membrane"/>
    <property type="evidence" value="ECO:0007669"/>
    <property type="project" value="UniProtKB-SubCell"/>
</dbReference>
<evidence type="ECO:0000256" key="2">
    <source>
        <dbReference type="ARBA" id="ARBA00004397"/>
    </source>
</evidence>
<dbReference type="GO" id="GO:0070971">
    <property type="term" value="C:endoplasmic reticulum exit site"/>
    <property type="evidence" value="ECO:0007669"/>
    <property type="project" value="TreeGrafter"/>
</dbReference>
<dbReference type="SUPFAM" id="SSF50978">
    <property type="entry name" value="WD40 repeat-like"/>
    <property type="match status" value="1"/>
</dbReference>
<comment type="similarity">
    <text evidence="3">Belongs to the WD repeat SEC31 family.</text>
</comment>
<feature type="compositionally biased region" description="Pro residues" evidence="15">
    <location>
        <begin position="983"/>
        <end position="992"/>
    </location>
</feature>
<evidence type="ECO:0000256" key="10">
    <source>
        <dbReference type="ARBA" id="ARBA00022892"/>
    </source>
</evidence>
<feature type="region of interest" description="Disordered" evidence="15">
    <location>
        <begin position="887"/>
        <end position="1201"/>
    </location>
</feature>
<dbReference type="Proteomes" id="UP000192596">
    <property type="component" value="Unassembled WGS sequence"/>
</dbReference>
<keyword evidence="7" id="KW-0853">WD repeat</keyword>
<dbReference type="Gene3D" id="2.130.10.10">
    <property type="entry name" value="YVTN repeat-like/Quinoprotein amine dehydrogenase"/>
    <property type="match status" value="1"/>
</dbReference>
<name>A0A1V8TAF4_9PEZI</name>
<keyword evidence="10" id="KW-0931">ER-Golgi transport</keyword>
<dbReference type="GO" id="GO:0090110">
    <property type="term" value="P:COPII-coated vesicle cargo loading"/>
    <property type="evidence" value="ECO:0007669"/>
    <property type="project" value="TreeGrafter"/>
</dbReference>
<evidence type="ECO:0000256" key="15">
    <source>
        <dbReference type="SAM" id="MobiDB-lite"/>
    </source>
</evidence>
<evidence type="ECO:0000256" key="7">
    <source>
        <dbReference type="ARBA" id="ARBA00022574"/>
    </source>
</evidence>
<dbReference type="SMART" id="SM00320">
    <property type="entry name" value="WD40"/>
    <property type="match status" value="5"/>
</dbReference>
<keyword evidence="13" id="KW-0968">Cytoplasmic vesicle</keyword>
<proteinExistence type="inferred from homology"/>
<dbReference type="GO" id="GO:0005198">
    <property type="term" value="F:structural molecule activity"/>
    <property type="evidence" value="ECO:0007669"/>
    <property type="project" value="TreeGrafter"/>
</dbReference>
<evidence type="ECO:0000256" key="5">
    <source>
        <dbReference type="ARBA" id="ARBA00021236"/>
    </source>
</evidence>
<dbReference type="InParanoid" id="A0A1V8TAF4"/>
<dbReference type="GO" id="GO:0007029">
    <property type="term" value="P:endoplasmic reticulum organization"/>
    <property type="evidence" value="ECO:0007669"/>
    <property type="project" value="TreeGrafter"/>
</dbReference>